<evidence type="ECO:0000256" key="2">
    <source>
        <dbReference type="ARBA" id="ARBA00008072"/>
    </source>
</evidence>
<dbReference type="EMBL" id="JAUEPN010000001">
    <property type="protein sequence ID" value="KAK3299784.1"/>
    <property type="molecule type" value="Genomic_DNA"/>
</dbReference>
<comment type="similarity">
    <text evidence="2 6">Belongs to the zinc-containing alcohol dehydrogenase family.</text>
</comment>
<keyword evidence="4 6" id="KW-0862">Zinc</keyword>
<dbReference type="GO" id="GO:0008270">
    <property type="term" value="F:zinc ion binding"/>
    <property type="evidence" value="ECO:0007669"/>
    <property type="project" value="InterPro"/>
</dbReference>
<dbReference type="InterPro" id="IPR002328">
    <property type="entry name" value="ADH_Zn_CS"/>
</dbReference>
<dbReference type="PROSITE" id="PS00059">
    <property type="entry name" value="ADH_ZINC"/>
    <property type="match status" value="1"/>
</dbReference>
<accession>A0AAE0HNK9</accession>
<dbReference type="Gene3D" id="3.40.50.720">
    <property type="entry name" value="NAD(P)-binding Rossmann-like Domain"/>
    <property type="match status" value="1"/>
</dbReference>
<evidence type="ECO:0000256" key="6">
    <source>
        <dbReference type="RuleBase" id="RU361277"/>
    </source>
</evidence>
<comment type="cofactor">
    <cofactor evidence="1 6">
        <name>Zn(2+)</name>
        <dbReference type="ChEBI" id="CHEBI:29105"/>
    </cofactor>
</comment>
<proteinExistence type="inferred from homology"/>
<dbReference type="InterPro" id="IPR036291">
    <property type="entry name" value="NAD(P)-bd_dom_sf"/>
</dbReference>
<dbReference type="CDD" id="cd08278">
    <property type="entry name" value="benzyl_alcohol_DH"/>
    <property type="match status" value="1"/>
</dbReference>
<dbReference type="PANTHER" id="PTHR43350">
    <property type="entry name" value="NAD-DEPENDENT ALCOHOL DEHYDROGENASE"/>
    <property type="match status" value="1"/>
</dbReference>
<feature type="domain" description="Alcohol dehydrogenase-like C-terminal" evidence="7">
    <location>
        <begin position="194"/>
        <end position="318"/>
    </location>
</feature>
<evidence type="ECO:0000256" key="1">
    <source>
        <dbReference type="ARBA" id="ARBA00001947"/>
    </source>
</evidence>
<keyword evidence="10" id="KW-1185">Reference proteome</keyword>
<dbReference type="SUPFAM" id="SSF51735">
    <property type="entry name" value="NAD(P)-binding Rossmann-fold domains"/>
    <property type="match status" value="1"/>
</dbReference>
<dbReference type="GO" id="GO:0016491">
    <property type="term" value="F:oxidoreductase activity"/>
    <property type="evidence" value="ECO:0007669"/>
    <property type="project" value="UniProtKB-KW"/>
</dbReference>
<sequence length="365" mass="38370">MSRTTTALVVPELNGKFELREVQLDDMLCHTDLSFATGVLPCEPNAVPGHEGAGVVLAAGSAVTHINTGDKALLSFSHCQTCAACTSSHPAYRHSFNARNFGGRRPDGTPSMFASTAAGCSGQRQGVFSAFFGQSSFARHTLAHRSTLVRVPPDTDLALYAPLGCGMQTGAGAVLNSLGVRPGSSVAVFGVGSVGMAAVMAAAKIAGAGTVVAVDLQPARLELAVKLGATHAVLGSEDDVVGKIREICPPLGVDYAVDRTGVPAVIRTMIDSLGTRGRGATVGAPGFGKCVSVDVMEHLTYGKEYVGCVEGDSLPEKFIPYLMDVHMKGKFPMEEFIRYYDFEDHEKAIADTHSGKVIKAVLRWK</sequence>
<evidence type="ECO:0000259" key="8">
    <source>
        <dbReference type="Pfam" id="PF08240"/>
    </source>
</evidence>
<reference evidence="9" key="1">
    <citation type="journal article" date="2023" name="Mol. Phylogenet. Evol.">
        <title>Genome-scale phylogeny and comparative genomics of the fungal order Sordariales.</title>
        <authorList>
            <person name="Hensen N."/>
            <person name="Bonometti L."/>
            <person name="Westerberg I."/>
            <person name="Brannstrom I.O."/>
            <person name="Guillou S."/>
            <person name="Cros-Aarteil S."/>
            <person name="Calhoun S."/>
            <person name="Haridas S."/>
            <person name="Kuo A."/>
            <person name="Mondo S."/>
            <person name="Pangilinan J."/>
            <person name="Riley R."/>
            <person name="LaButti K."/>
            <person name="Andreopoulos B."/>
            <person name="Lipzen A."/>
            <person name="Chen C."/>
            <person name="Yan M."/>
            <person name="Daum C."/>
            <person name="Ng V."/>
            <person name="Clum A."/>
            <person name="Steindorff A."/>
            <person name="Ohm R.A."/>
            <person name="Martin F."/>
            <person name="Silar P."/>
            <person name="Natvig D.O."/>
            <person name="Lalanne C."/>
            <person name="Gautier V."/>
            <person name="Ament-Velasquez S.L."/>
            <person name="Kruys A."/>
            <person name="Hutchinson M.I."/>
            <person name="Powell A.J."/>
            <person name="Barry K."/>
            <person name="Miller A.N."/>
            <person name="Grigoriev I.V."/>
            <person name="Debuchy R."/>
            <person name="Gladieux P."/>
            <person name="Hiltunen Thoren M."/>
            <person name="Johannesson H."/>
        </authorList>
    </citation>
    <scope>NUCLEOTIDE SEQUENCE</scope>
    <source>
        <strain evidence="9">CBS 168.71</strain>
    </source>
</reference>
<dbReference type="SUPFAM" id="SSF50129">
    <property type="entry name" value="GroES-like"/>
    <property type="match status" value="1"/>
</dbReference>
<dbReference type="Gene3D" id="3.90.180.10">
    <property type="entry name" value="Medium-chain alcohol dehydrogenases, catalytic domain"/>
    <property type="match status" value="1"/>
</dbReference>
<evidence type="ECO:0008006" key="11">
    <source>
        <dbReference type="Google" id="ProtNLM"/>
    </source>
</evidence>
<dbReference type="RefSeq" id="XP_062663298.1">
    <property type="nucleotide sequence ID" value="XM_062807010.1"/>
</dbReference>
<gene>
    <name evidence="9" type="ORF">B0H64DRAFT_447678</name>
</gene>
<feature type="domain" description="Alcohol dehydrogenase-like N-terminal" evidence="8">
    <location>
        <begin position="28"/>
        <end position="108"/>
    </location>
</feature>
<keyword evidence="5" id="KW-0560">Oxidoreductase</keyword>
<organism evidence="9 10">
    <name type="scientific">Chaetomium fimeti</name>
    <dbReference type="NCBI Taxonomy" id="1854472"/>
    <lineage>
        <taxon>Eukaryota</taxon>
        <taxon>Fungi</taxon>
        <taxon>Dikarya</taxon>
        <taxon>Ascomycota</taxon>
        <taxon>Pezizomycotina</taxon>
        <taxon>Sordariomycetes</taxon>
        <taxon>Sordariomycetidae</taxon>
        <taxon>Sordariales</taxon>
        <taxon>Chaetomiaceae</taxon>
        <taxon>Chaetomium</taxon>
    </lineage>
</organism>
<evidence type="ECO:0000256" key="3">
    <source>
        <dbReference type="ARBA" id="ARBA00022723"/>
    </source>
</evidence>
<reference evidence="9" key="2">
    <citation type="submission" date="2023-06" db="EMBL/GenBank/DDBJ databases">
        <authorList>
            <consortium name="Lawrence Berkeley National Laboratory"/>
            <person name="Haridas S."/>
            <person name="Hensen N."/>
            <person name="Bonometti L."/>
            <person name="Westerberg I."/>
            <person name="Brannstrom I.O."/>
            <person name="Guillou S."/>
            <person name="Cros-Aarteil S."/>
            <person name="Calhoun S."/>
            <person name="Kuo A."/>
            <person name="Mondo S."/>
            <person name="Pangilinan J."/>
            <person name="Riley R."/>
            <person name="Labutti K."/>
            <person name="Andreopoulos B."/>
            <person name="Lipzen A."/>
            <person name="Chen C."/>
            <person name="Yanf M."/>
            <person name="Daum C."/>
            <person name="Ng V."/>
            <person name="Clum A."/>
            <person name="Steindorff A."/>
            <person name="Ohm R."/>
            <person name="Martin F."/>
            <person name="Silar P."/>
            <person name="Natvig D."/>
            <person name="Lalanne C."/>
            <person name="Gautier V."/>
            <person name="Ament-Velasquez S.L."/>
            <person name="Kruys A."/>
            <person name="Hutchinson M.I."/>
            <person name="Powell A.J."/>
            <person name="Barry K."/>
            <person name="Miller A.N."/>
            <person name="Grigoriev I.V."/>
            <person name="Debuchy R."/>
            <person name="Gladieux P."/>
            <person name="Thoren M.H."/>
            <person name="Johannesson H."/>
        </authorList>
    </citation>
    <scope>NUCLEOTIDE SEQUENCE</scope>
    <source>
        <strain evidence="9">CBS 168.71</strain>
    </source>
</reference>
<dbReference type="Pfam" id="PF00107">
    <property type="entry name" value="ADH_zinc_N"/>
    <property type="match status" value="1"/>
</dbReference>
<evidence type="ECO:0000313" key="10">
    <source>
        <dbReference type="Proteomes" id="UP001278766"/>
    </source>
</evidence>
<keyword evidence="3 6" id="KW-0479">Metal-binding</keyword>
<dbReference type="GeneID" id="87843958"/>
<name>A0AAE0HNK9_9PEZI</name>
<dbReference type="InterPro" id="IPR013149">
    <property type="entry name" value="ADH-like_C"/>
</dbReference>
<dbReference type="PANTHER" id="PTHR43350:SF11">
    <property type="entry name" value="ENOYL REDUCTASE (ER) DOMAIN-CONTAINING PROTEIN"/>
    <property type="match status" value="1"/>
</dbReference>
<comment type="caution">
    <text evidence="9">The sequence shown here is derived from an EMBL/GenBank/DDBJ whole genome shotgun (WGS) entry which is preliminary data.</text>
</comment>
<dbReference type="InterPro" id="IPR013154">
    <property type="entry name" value="ADH-like_N"/>
</dbReference>
<dbReference type="InterPro" id="IPR011032">
    <property type="entry name" value="GroES-like_sf"/>
</dbReference>
<dbReference type="AlphaFoldDB" id="A0AAE0HNK9"/>
<dbReference type="Pfam" id="PF08240">
    <property type="entry name" value="ADH_N"/>
    <property type="match status" value="1"/>
</dbReference>
<evidence type="ECO:0000256" key="5">
    <source>
        <dbReference type="ARBA" id="ARBA00023002"/>
    </source>
</evidence>
<evidence type="ECO:0000259" key="7">
    <source>
        <dbReference type="Pfam" id="PF00107"/>
    </source>
</evidence>
<evidence type="ECO:0000313" key="9">
    <source>
        <dbReference type="EMBL" id="KAK3299784.1"/>
    </source>
</evidence>
<evidence type="ECO:0000256" key="4">
    <source>
        <dbReference type="ARBA" id="ARBA00022833"/>
    </source>
</evidence>
<dbReference type="Proteomes" id="UP001278766">
    <property type="component" value="Unassembled WGS sequence"/>
</dbReference>
<protein>
    <recommendedName>
        <fullName evidence="11">Enoyl reductase (ER) domain-containing protein</fullName>
    </recommendedName>
</protein>